<dbReference type="RefSeq" id="WP_096687113.1">
    <property type="nucleotide sequence ID" value="NZ_AP014564.1"/>
</dbReference>
<comment type="similarity">
    <text evidence="1">Belongs to the NifU family.</text>
</comment>
<dbReference type="OrthoDB" id="9796965at2"/>
<evidence type="ECO:0000256" key="1">
    <source>
        <dbReference type="ARBA" id="ARBA00006420"/>
    </source>
</evidence>
<accession>A0A1J1E5Q0</accession>
<evidence type="ECO:0000259" key="2">
    <source>
        <dbReference type="Pfam" id="PF01106"/>
    </source>
</evidence>
<gene>
    <name evidence="3" type="ORF">JBKA6_1367</name>
</gene>
<name>A0A1J1E5Q0_9FLAO</name>
<dbReference type="GO" id="GO:0016226">
    <property type="term" value="P:iron-sulfur cluster assembly"/>
    <property type="evidence" value="ECO:0007669"/>
    <property type="project" value="InterPro"/>
</dbReference>
<dbReference type="KEGG" id="ise:JBKA6_1367"/>
<dbReference type="Pfam" id="PF01106">
    <property type="entry name" value="NifU"/>
    <property type="match status" value="1"/>
</dbReference>
<dbReference type="GO" id="GO:0051536">
    <property type="term" value="F:iron-sulfur cluster binding"/>
    <property type="evidence" value="ECO:0007669"/>
    <property type="project" value="InterPro"/>
</dbReference>
<evidence type="ECO:0000313" key="4">
    <source>
        <dbReference type="Proteomes" id="UP000243197"/>
    </source>
</evidence>
<dbReference type="PANTHER" id="PTHR11178">
    <property type="entry name" value="IRON-SULFUR CLUSTER SCAFFOLD PROTEIN NFU-RELATED"/>
    <property type="match status" value="1"/>
</dbReference>
<reference evidence="3 4" key="1">
    <citation type="submission" date="2014-03" db="EMBL/GenBank/DDBJ databases">
        <title>complete genome sequence of Flavobacteriaceae bacterium JBKA-6.</title>
        <authorList>
            <person name="Takano T."/>
            <person name="Nakamura Y."/>
            <person name="Takuma S."/>
            <person name="Yasuike M."/>
            <person name="Matsuyama T."/>
            <person name="Sakai T."/>
            <person name="Fujiwara A."/>
            <person name="Kimoto K."/>
            <person name="Fukuda Y."/>
            <person name="Kondo H."/>
            <person name="Hirono I."/>
            <person name="Nakayasu C."/>
        </authorList>
    </citation>
    <scope>NUCLEOTIDE SEQUENCE [LARGE SCALE GENOMIC DNA]</scope>
    <source>
        <strain evidence="3 4">JBKA-6</strain>
    </source>
</reference>
<protein>
    <submittedName>
        <fullName evidence="3">Nitrogen-fixing NifU domain-containing protein</fullName>
    </submittedName>
</protein>
<dbReference type="PANTHER" id="PTHR11178:SF1">
    <property type="entry name" value="NFU1 IRON-SULFUR CLUSTER SCAFFOLD HOMOLOG, MITOCHONDRIAL"/>
    <property type="match status" value="1"/>
</dbReference>
<dbReference type="EMBL" id="AP014564">
    <property type="protein sequence ID" value="BAV95380.1"/>
    <property type="molecule type" value="Genomic_DNA"/>
</dbReference>
<sequence length="79" mass="9056">MKREKELELIDKALDEIRPFLKYDGGDVSFVSLENDIVTVRLEGNCTHCTVNTMTLKVGIENTVKKYLPNIKEIRSIDD</sequence>
<dbReference type="InterPro" id="IPR001075">
    <property type="entry name" value="NIF_FeS_clus_asmbl_NifU_C"/>
</dbReference>
<organism evidence="3 4">
    <name type="scientific">Ichthyobacterium seriolicida</name>
    <dbReference type="NCBI Taxonomy" id="242600"/>
    <lineage>
        <taxon>Bacteria</taxon>
        <taxon>Pseudomonadati</taxon>
        <taxon>Bacteroidota</taxon>
        <taxon>Flavobacteriia</taxon>
        <taxon>Flavobacteriales</taxon>
        <taxon>Ichthyobacteriaceae</taxon>
        <taxon>Ichthyobacterium</taxon>
    </lineage>
</organism>
<dbReference type="InterPro" id="IPR034904">
    <property type="entry name" value="FSCA_dom_sf"/>
</dbReference>
<dbReference type="Gene3D" id="3.30.300.130">
    <property type="entry name" value="Fe-S cluster assembly (FSCA)"/>
    <property type="match status" value="1"/>
</dbReference>
<dbReference type="SUPFAM" id="SSF117916">
    <property type="entry name" value="Fe-S cluster assembly (FSCA) domain-like"/>
    <property type="match status" value="1"/>
</dbReference>
<dbReference type="GO" id="GO:0005506">
    <property type="term" value="F:iron ion binding"/>
    <property type="evidence" value="ECO:0007669"/>
    <property type="project" value="InterPro"/>
</dbReference>
<dbReference type="Proteomes" id="UP000243197">
    <property type="component" value="Chromosome"/>
</dbReference>
<feature type="domain" description="NIF system FeS cluster assembly NifU C-terminal" evidence="2">
    <location>
        <begin position="10"/>
        <end position="74"/>
    </location>
</feature>
<dbReference type="AlphaFoldDB" id="A0A1J1E5Q0"/>
<evidence type="ECO:0000313" key="3">
    <source>
        <dbReference type="EMBL" id="BAV95380.1"/>
    </source>
</evidence>
<proteinExistence type="inferred from homology"/>
<keyword evidence="4" id="KW-1185">Reference proteome</keyword>